<dbReference type="PRINTS" id="PR00169">
    <property type="entry name" value="KCHANNEL"/>
</dbReference>
<evidence type="ECO:0000256" key="1">
    <source>
        <dbReference type="ARBA" id="ARBA00004141"/>
    </source>
</evidence>
<feature type="transmembrane region" description="Helical" evidence="13">
    <location>
        <begin position="257"/>
        <end position="278"/>
    </location>
</feature>
<feature type="compositionally biased region" description="Basic and acidic residues" evidence="12">
    <location>
        <begin position="514"/>
        <end position="523"/>
    </location>
</feature>
<dbReference type="AlphaFoldDB" id="A0A7S1SXW8"/>
<keyword evidence="4 13" id="KW-0812">Transmembrane</keyword>
<dbReference type="FunFam" id="1.20.120.350:FF:000091">
    <property type="entry name" value="Predicted protein"/>
    <property type="match status" value="1"/>
</dbReference>
<keyword evidence="2" id="KW-0813">Transport</keyword>
<evidence type="ECO:0000256" key="8">
    <source>
        <dbReference type="ARBA" id="ARBA00022989"/>
    </source>
</evidence>
<evidence type="ECO:0000256" key="13">
    <source>
        <dbReference type="SAM" id="Phobius"/>
    </source>
</evidence>
<dbReference type="Pfam" id="PF00520">
    <property type="entry name" value="Ion_trans"/>
    <property type="match status" value="1"/>
</dbReference>
<feature type="transmembrane region" description="Helical" evidence="13">
    <location>
        <begin position="437"/>
        <end position="458"/>
    </location>
</feature>
<keyword evidence="11" id="KW-0407">Ion channel</keyword>
<evidence type="ECO:0000256" key="10">
    <source>
        <dbReference type="ARBA" id="ARBA00023136"/>
    </source>
</evidence>
<name>A0A7S1SXW8_9CHLO</name>
<organism evidence="15">
    <name type="scientific">Tetraselmis chuii</name>
    <dbReference type="NCBI Taxonomy" id="63592"/>
    <lineage>
        <taxon>Eukaryota</taxon>
        <taxon>Viridiplantae</taxon>
        <taxon>Chlorophyta</taxon>
        <taxon>core chlorophytes</taxon>
        <taxon>Chlorodendrophyceae</taxon>
        <taxon>Chlorodendrales</taxon>
        <taxon>Chlorodendraceae</taxon>
        <taxon>Tetraselmis</taxon>
    </lineage>
</organism>
<reference evidence="15" key="1">
    <citation type="submission" date="2021-01" db="EMBL/GenBank/DDBJ databases">
        <authorList>
            <person name="Corre E."/>
            <person name="Pelletier E."/>
            <person name="Niang G."/>
            <person name="Scheremetjew M."/>
            <person name="Finn R."/>
            <person name="Kale V."/>
            <person name="Holt S."/>
            <person name="Cochrane G."/>
            <person name="Meng A."/>
            <person name="Brown T."/>
            <person name="Cohen L."/>
        </authorList>
    </citation>
    <scope>NUCLEOTIDE SEQUENCE</scope>
    <source>
        <strain evidence="15">PLY429</strain>
    </source>
</reference>
<evidence type="ECO:0000256" key="11">
    <source>
        <dbReference type="ARBA" id="ARBA00023303"/>
    </source>
</evidence>
<keyword evidence="5" id="KW-0631">Potassium channel</keyword>
<evidence type="ECO:0000259" key="14">
    <source>
        <dbReference type="Pfam" id="PF00520"/>
    </source>
</evidence>
<feature type="transmembrane region" description="Helical" evidence="13">
    <location>
        <begin position="192"/>
        <end position="209"/>
    </location>
</feature>
<evidence type="ECO:0000256" key="2">
    <source>
        <dbReference type="ARBA" id="ARBA00022448"/>
    </source>
</evidence>
<feature type="transmembrane region" description="Helical" evidence="13">
    <location>
        <begin position="116"/>
        <end position="138"/>
    </location>
</feature>
<dbReference type="EMBL" id="HBGG01027891">
    <property type="protein sequence ID" value="CAD9212148.1"/>
    <property type="molecule type" value="Transcribed_RNA"/>
</dbReference>
<dbReference type="SUPFAM" id="SSF81324">
    <property type="entry name" value="Voltage-gated potassium channels"/>
    <property type="match status" value="1"/>
</dbReference>
<dbReference type="InterPro" id="IPR028325">
    <property type="entry name" value="VG_K_chnl"/>
</dbReference>
<keyword evidence="8 13" id="KW-1133">Transmembrane helix</keyword>
<protein>
    <recommendedName>
        <fullName evidence="14">Ion transport domain-containing protein</fullName>
    </recommendedName>
</protein>
<comment type="subcellular location">
    <subcellularLocation>
        <location evidence="1">Membrane</location>
        <topology evidence="1">Multi-pass membrane protein</topology>
    </subcellularLocation>
</comment>
<evidence type="ECO:0000256" key="4">
    <source>
        <dbReference type="ARBA" id="ARBA00022692"/>
    </source>
</evidence>
<dbReference type="GO" id="GO:0008076">
    <property type="term" value="C:voltage-gated potassium channel complex"/>
    <property type="evidence" value="ECO:0007669"/>
    <property type="project" value="InterPro"/>
</dbReference>
<evidence type="ECO:0000256" key="5">
    <source>
        <dbReference type="ARBA" id="ARBA00022826"/>
    </source>
</evidence>
<dbReference type="Gene3D" id="1.10.287.70">
    <property type="match status" value="2"/>
</dbReference>
<dbReference type="Gene3D" id="1.20.120.350">
    <property type="entry name" value="Voltage-gated potassium channels. Chain C"/>
    <property type="match status" value="1"/>
</dbReference>
<keyword evidence="6" id="KW-0851">Voltage-gated channel</keyword>
<dbReference type="PANTHER" id="PTHR11537:SF254">
    <property type="entry name" value="POTASSIUM VOLTAGE-GATED CHANNEL PROTEIN SHAB"/>
    <property type="match status" value="1"/>
</dbReference>
<evidence type="ECO:0000313" key="15">
    <source>
        <dbReference type="EMBL" id="CAD9212148.1"/>
    </source>
</evidence>
<proteinExistence type="predicted"/>
<dbReference type="GO" id="GO:0005249">
    <property type="term" value="F:voltage-gated potassium channel activity"/>
    <property type="evidence" value="ECO:0007669"/>
    <property type="project" value="InterPro"/>
</dbReference>
<keyword evidence="3" id="KW-0633">Potassium transport</keyword>
<feature type="domain" description="Ion transport" evidence="14">
    <location>
        <begin position="121"/>
        <end position="467"/>
    </location>
</feature>
<dbReference type="InterPro" id="IPR027359">
    <property type="entry name" value="Volt_channel_dom_sf"/>
</dbReference>
<evidence type="ECO:0000256" key="3">
    <source>
        <dbReference type="ARBA" id="ARBA00022538"/>
    </source>
</evidence>
<feature type="transmembrane region" description="Helical" evidence="13">
    <location>
        <begin position="153"/>
        <end position="172"/>
    </location>
</feature>
<evidence type="ECO:0000256" key="12">
    <source>
        <dbReference type="SAM" id="MobiDB-lite"/>
    </source>
</evidence>
<sequence>MRRGHFYLKHVEYGVPYEGFELNELVPGCLVEIRGPHALKHGAHSWEVDPDVTGSVLSLESDEDCETDEDVNDANGLLDFELDADGFQHGAGHDYDNPKTLREKIWKTMDDPAYSWVAKSTTIFVMLTILVSTAVFTVETMPAFNETYNSKNSLFYIIETVCIAIFTVELLLRVATAPPHLISFCPFNMSFFRDLMNVIDILAILPYYIELGLDGTSVPGLAILRVIRLIRVFRLFKVSKGALVIFLVTMKKSAKPLYMLIFFTALAVIIFSSLMYYAERGTYDTDLHVWRRKLEYRCAVSVSVIDPTASQITEAGNEQSPTEVAVQDTAAYYDGGQQWLEQLMEKELAGAFCERVELQRRSTQLSCPLQYGYEYEADARVDFEGRTLYYRTHKSNCQPVYEVSPFQSIPATMWWCVVTMTTVGYGDIYPIQWYGRMLGMVVMLSGILVIALPITVIGSNFADVYRHMVGVSQEHAQHERAERAGDGLQGNNNNAVGRVETGAVGGGAAGASDNRAENRRESE</sequence>
<keyword evidence="9" id="KW-0406">Ion transport</keyword>
<dbReference type="InterPro" id="IPR005821">
    <property type="entry name" value="Ion_trans_dom"/>
</dbReference>
<gene>
    <name evidence="15" type="ORF">TCHU04912_LOCUS14387</name>
</gene>
<keyword evidence="10 13" id="KW-0472">Membrane</keyword>
<evidence type="ECO:0000256" key="7">
    <source>
        <dbReference type="ARBA" id="ARBA00022958"/>
    </source>
</evidence>
<accession>A0A7S1SXW8</accession>
<keyword evidence="7" id="KW-0630">Potassium</keyword>
<dbReference type="PANTHER" id="PTHR11537">
    <property type="entry name" value="VOLTAGE-GATED POTASSIUM CHANNEL"/>
    <property type="match status" value="1"/>
</dbReference>
<evidence type="ECO:0000256" key="9">
    <source>
        <dbReference type="ARBA" id="ARBA00023065"/>
    </source>
</evidence>
<evidence type="ECO:0000256" key="6">
    <source>
        <dbReference type="ARBA" id="ARBA00022882"/>
    </source>
</evidence>
<feature type="compositionally biased region" description="Basic and acidic residues" evidence="12">
    <location>
        <begin position="476"/>
        <end position="485"/>
    </location>
</feature>
<feature type="region of interest" description="Disordered" evidence="12">
    <location>
        <begin position="476"/>
        <end position="523"/>
    </location>
</feature>
<dbReference type="GO" id="GO:0001508">
    <property type="term" value="P:action potential"/>
    <property type="evidence" value="ECO:0007669"/>
    <property type="project" value="TreeGrafter"/>
</dbReference>